<organism evidence="2 3">
    <name type="scientific">Glossina pallidipes</name>
    <name type="common">Tsetse fly</name>
    <dbReference type="NCBI Taxonomy" id="7398"/>
    <lineage>
        <taxon>Eukaryota</taxon>
        <taxon>Metazoa</taxon>
        <taxon>Ecdysozoa</taxon>
        <taxon>Arthropoda</taxon>
        <taxon>Hexapoda</taxon>
        <taxon>Insecta</taxon>
        <taxon>Pterygota</taxon>
        <taxon>Neoptera</taxon>
        <taxon>Endopterygota</taxon>
        <taxon>Diptera</taxon>
        <taxon>Brachycera</taxon>
        <taxon>Muscomorpha</taxon>
        <taxon>Hippoboscoidea</taxon>
        <taxon>Glossinidae</taxon>
        <taxon>Glossina</taxon>
    </lineage>
</organism>
<evidence type="ECO:0000313" key="3">
    <source>
        <dbReference type="Proteomes" id="UP000092445"/>
    </source>
</evidence>
<keyword evidence="3" id="KW-1185">Reference proteome</keyword>
<keyword evidence="1" id="KW-0812">Transmembrane</keyword>
<dbReference type="Proteomes" id="UP000092445">
    <property type="component" value="Unassembled WGS sequence"/>
</dbReference>
<reference evidence="3" key="1">
    <citation type="submission" date="2014-03" db="EMBL/GenBank/DDBJ databases">
        <authorList>
            <person name="Aksoy S."/>
            <person name="Warren W."/>
            <person name="Wilson R.K."/>
        </authorList>
    </citation>
    <scope>NUCLEOTIDE SEQUENCE [LARGE SCALE GENOMIC DNA]</scope>
    <source>
        <strain evidence="3">IAEA</strain>
    </source>
</reference>
<sequence>MSSVNLSNIGTEAGDATSGHIQNGGEYNTGINRKTPFETYTHTCMTLLHGRHNDAKAIIYCNCYCIIVSNNSSFLLLLLLLCNLYVGKNSRNAFKLGTQLCVAVTTSGEQVK</sequence>
<name>A0A1B0ADT7_GLOPL</name>
<dbReference type="AlphaFoldDB" id="A0A1B0ADT7"/>
<keyword evidence="1" id="KW-1133">Transmembrane helix</keyword>
<dbReference type="VEuPathDB" id="VectorBase:GPAI042511"/>
<proteinExistence type="predicted"/>
<accession>A0A1B0ADT7</accession>
<evidence type="ECO:0000256" key="1">
    <source>
        <dbReference type="SAM" id="Phobius"/>
    </source>
</evidence>
<evidence type="ECO:0000313" key="2">
    <source>
        <dbReference type="EnsemblMetazoa" id="GPAI042511-PA"/>
    </source>
</evidence>
<feature type="transmembrane region" description="Helical" evidence="1">
    <location>
        <begin position="57"/>
        <end position="86"/>
    </location>
</feature>
<protein>
    <submittedName>
        <fullName evidence="2">Uncharacterized protein</fullName>
    </submittedName>
</protein>
<dbReference type="EnsemblMetazoa" id="GPAI042511-RA">
    <property type="protein sequence ID" value="GPAI042511-PA"/>
    <property type="gene ID" value="GPAI042511"/>
</dbReference>
<reference evidence="2" key="2">
    <citation type="submission" date="2020-05" db="UniProtKB">
        <authorList>
            <consortium name="EnsemblMetazoa"/>
        </authorList>
    </citation>
    <scope>IDENTIFICATION</scope>
    <source>
        <strain evidence="2">IAEA</strain>
    </source>
</reference>
<keyword evidence="1" id="KW-0472">Membrane</keyword>